<dbReference type="Proteomes" id="UP000886523">
    <property type="component" value="Unassembled WGS sequence"/>
</dbReference>
<dbReference type="OrthoDB" id="428159at2759"/>
<name>A0A9P6DMB6_9AGAM</name>
<proteinExistence type="predicted"/>
<reference evidence="2" key="1">
    <citation type="journal article" date="2020" name="Nat. Commun.">
        <title>Large-scale genome sequencing of mycorrhizal fungi provides insights into the early evolution of symbiotic traits.</title>
        <authorList>
            <person name="Miyauchi S."/>
            <person name="Kiss E."/>
            <person name="Kuo A."/>
            <person name="Drula E."/>
            <person name="Kohler A."/>
            <person name="Sanchez-Garcia M."/>
            <person name="Morin E."/>
            <person name="Andreopoulos B."/>
            <person name="Barry K.W."/>
            <person name="Bonito G."/>
            <person name="Buee M."/>
            <person name="Carver A."/>
            <person name="Chen C."/>
            <person name="Cichocki N."/>
            <person name="Clum A."/>
            <person name="Culley D."/>
            <person name="Crous P.W."/>
            <person name="Fauchery L."/>
            <person name="Girlanda M."/>
            <person name="Hayes R.D."/>
            <person name="Keri Z."/>
            <person name="LaButti K."/>
            <person name="Lipzen A."/>
            <person name="Lombard V."/>
            <person name="Magnuson J."/>
            <person name="Maillard F."/>
            <person name="Murat C."/>
            <person name="Nolan M."/>
            <person name="Ohm R.A."/>
            <person name="Pangilinan J."/>
            <person name="Pereira M.F."/>
            <person name="Perotto S."/>
            <person name="Peter M."/>
            <person name="Pfister S."/>
            <person name="Riley R."/>
            <person name="Sitrit Y."/>
            <person name="Stielow J.B."/>
            <person name="Szollosi G."/>
            <person name="Zifcakova L."/>
            <person name="Stursova M."/>
            <person name="Spatafora J.W."/>
            <person name="Tedersoo L."/>
            <person name="Vaario L.M."/>
            <person name="Yamada A."/>
            <person name="Yan M."/>
            <person name="Wang P."/>
            <person name="Xu J."/>
            <person name="Bruns T."/>
            <person name="Baldrian P."/>
            <person name="Vilgalys R."/>
            <person name="Dunand C."/>
            <person name="Henrissat B."/>
            <person name="Grigoriev I.V."/>
            <person name="Hibbett D."/>
            <person name="Nagy L.G."/>
            <person name="Martin F.M."/>
        </authorList>
    </citation>
    <scope>NUCLEOTIDE SEQUENCE</scope>
    <source>
        <strain evidence="2">UP504</strain>
    </source>
</reference>
<evidence type="ECO:0000259" key="1">
    <source>
        <dbReference type="Pfam" id="PF25036"/>
    </source>
</evidence>
<comment type="caution">
    <text evidence="2">The sequence shown here is derived from an EMBL/GenBank/DDBJ whole genome shotgun (WGS) entry which is preliminary data.</text>
</comment>
<dbReference type="AlphaFoldDB" id="A0A9P6DMB6"/>
<keyword evidence="3" id="KW-1185">Reference proteome</keyword>
<protein>
    <recommendedName>
        <fullName evidence="1">Vacuolar protein sorting-associated protein 13 VPS13 adaptor binding domain-containing protein</fullName>
    </recommendedName>
</protein>
<feature type="domain" description="Vacuolar protein sorting-associated protein 13 VPS13 adaptor binding" evidence="1">
    <location>
        <begin position="81"/>
        <end position="137"/>
    </location>
</feature>
<dbReference type="Pfam" id="PF25036">
    <property type="entry name" value="VPS13_VAB"/>
    <property type="match status" value="1"/>
</dbReference>
<evidence type="ECO:0000313" key="2">
    <source>
        <dbReference type="EMBL" id="KAF9503933.1"/>
    </source>
</evidence>
<dbReference type="InterPro" id="IPR009543">
    <property type="entry name" value="VPS13_VAB"/>
</dbReference>
<gene>
    <name evidence="2" type="ORF">BS47DRAFT_735334</name>
</gene>
<accession>A0A9P6DMB6</accession>
<sequence>MLRLWRGLDSKCHIIDPHACSNHFQRRVRGTVPVSDFLSLRPTRSHCCTDIPTSLCTVGLPSNLLQLELNDGIFKNTTRTGEALTGKQLRLSDKDGRKLDLRLHYWDPESWRAMKVRIYNPLVLVNHTGRPFSLRLGTSTVTSHEIGNAIDLSSRIIRYEPSQLIPLGPAVSSHNQTCSNEFLSD</sequence>
<organism evidence="2 3">
    <name type="scientific">Hydnum rufescens UP504</name>
    <dbReference type="NCBI Taxonomy" id="1448309"/>
    <lineage>
        <taxon>Eukaryota</taxon>
        <taxon>Fungi</taxon>
        <taxon>Dikarya</taxon>
        <taxon>Basidiomycota</taxon>
        <taxon>Agaricomycotina</taxon>
        <taxon>Agaricomycetes</taxon>
        <taxon>Cantharellales</taxon>
        <taxon>Hydnaceae</taxon>
        <taxon>Hydnum</taxon>
    </lineage>
</organism>
<dbReference type="EMBL" id="MU129285">
    <property type="protein sequence ID" value="KAF9503933.1"/>
    <property type="molecule type" value="Genomic_DNA"/>
</dbReference>
<evidence type="ECO:0000313" key="3">
    <source>
        <dbReference type="Proteomes" id="UP000886523"/>
    </source>
</evidence>